<dbReference type="InterPro" id="IPR037891">
    <property type="entry name" value="Cdil-like_sf"/>
</dbReference>
<gene>
    <name evidence="1" type="ORF">AAJCM20276_13090</name>
</gene>
<dbReference type="SUPFAM" id="SSF160207">
    <property type="entry name" value="NMB0488-like"/>
    <property type="match status" value="1"/>
</dbReference>
<reference evidence="1 2" key="1">
    <citation type="submission" date="2020-07" db="EMBL/GenBank/DDBJ databases">
        <title>Complete Genome Sequence of an acetic acid bacterium, Acetobacter aceti JCM20276.</title>
        <authorList>
            <person name="Hirose Y."/>
            <person name="Mihara H."/>
        </authorList>
    </citation>
    <scope>NUCLEOTIDE SEQUENCE [LARGE SCALE GENOMIC DNA]</scope>
    <source>
        <strain evidence="1 2">JCM20276</strain>
    </source>
</reference>
<dbReference type="CDD" id="cd13445">
    <property type="entry name" value="CDI_inhibitor_EC869_like"/>
    <property type="match status" value="1"/>
</dbReference>
<evidence type="ECO:0008006" key="3">
    <source>
        <dbReference type="Google" id="ProtNLM"/>
    </source>
</evidence>
<dbReference type="AlphaFoldDB" id="A0A6S6PJ06"/>
<dbReference type="RefSeq" id="WP_099349382.1">
    <property type="nucleotide sequence ID" value="NZ_AP023326.1"/>
</dbReference>
<evidence type="ECO:0000313" key="2">
    <source>
        <dbReference type="Proteomes" id="UP000515220"/>
    </source>
</evidence>
<evidence type="ECO:0000313" key="1">
    <source>
        <dbReference type="EMBL" id="BCI66685.1"/>
    </source>
</evidence>
<accession>A0A6S6PJ06</accession>
<dbReference type="EMBL" id="AP023326">
    <property type="protein sequence ID" value="BCI66685.1"/>
    <property type="molecule type" value="Genomic_DNA"/>
</dbReference>
<dbReference type="Gene3D" id="3.40.1590.10">
    <property type="entry name" value="NMB0488-like"/>
    <property type="match status" value="1"/>
</dbReference>
<organism evidence="1 2">
    <name type="scientific">Acetobacter aceti</name>
    <dbReference type="NCBI Taxonomy" id="435"/>
    <lineage>
        <taxon>Bacteria</taxon>
        <taxon>Pseudomonadati</taxon>
        <taxon>Pseudomonadota</taxon>
        <taxon>Alphaproteobacteria</taxon>
        <taxon>Acetobacterales</taxon>
        <taxon>Acetobacteraceae</taxon>
        <taxon>Acetobacter</taxon>
        <taxon>Acetobacter subgen. Acetobacter</taxon>
    </lineage>
</organism>
<dbReference type="Pfam" id="PF07262">
    <property type="entry name" value="CdiI"/>
    <property type="match status" value="1"/>
</dbReference>
<sequence length="195" mass="22429">MKKFKKIIKRRHPFGTKYKSCQINRTDRWISVVSNVIFGGLHFSPTGFAVHSSRDVTPEWIGTAVRQALDTSEYLTPMEDIEREPLILMKASSNERRLAFWEDLASAYGYKNREATWNKYDSLFVRWFYEVEPDIEIVSTKSSRTGAHSAWPRNMNEGRVFHVPFAASDAEIGDMVLRAFSRCEGPGKSTEPLFP</sequence>
<dbReference type="Proteomes" id="UP000515220">
    <property type="component" value="Chromosome"/>
</dbReference>
<name>A0A6S6PJ06_ACEAC</name>
<protein>
    <recommendedName>
        <fullName evidence="3">DUF1436 domain-containing protein</fullName>
    </recommendedName>
</protein>
<dbReference type="InterPro" id="IPR009888">
    <property type="entry name" value="CdiI_Proteobact"/>
</dbReference>
<proteinExistence type="predicted"/>